<dbReference type="PRINTS" id="PR00420">
    <property type="entry name" value="RNGMNOXGNASE"/>
</dbReference>
<dbReference type="InterPro" id="IPR002938">
    <property type="entry name" value="FAD-bd"/>
</dbReference>
<comment type="caution">
    <text evidence="4">The sequence shown here is derived from an EMBL/GenBank/DDBJ whole genome shotgun (WGS) entry which is preliminary data.</text>
</comment>
<dbReference type="InterPro" id="IPR050493">
    <property type="entry name" value="FAD-dep_Monooxygenase_BioMet"/>
</dbReference>
<sequence>MLAPTVEMEKKSLEDKDMTVTRAVVVGAGIVGLTTGLALRRAGLDVVICEQAPEIRAAGAGLGLWANALAVFDELGIGDQVRAIGKPSEMYFHDPAGTLLRSPEFGVEDHQYLLVHRAELLDLLADAAGRENIRLDTGFGAYVEHADSVTVRLTDGSSEQADLLVGADGAYSAVRAQLVPGTPAQEHAGHQVWRAVIPADGLEVRGNRLILGTNGCRGGYVRTHDGSVYWLVNQFKSPPLTGTRGEQALERARHLEEDADGVLARLIAATPEELILHNQIMLVPPLPHWVSARVALAGDAAHAMSPHITAGATLGIEDAALLGHLLGPASDVPAALQTYQADRIPRYVRVAELSAAVEHSPTPREFARNYAAFSHWMLTPQRDQVRA</sequence>
<dbReference type="Pfam" id="PF01494">
    <property type="entry name" value="FAD_binding_3"/>
    <property type="match status" value="1"/>
</dbReference>
<reference evidence="5" key="1">
    <citation type="journal article" date="2019" name="Int. J. Syst. Evol. Microbiol.">
        <title>The Global Catalogue of Microorganisms (GCM) 10K type strain sequencing project: providing services to taxonomists for standard genome sequencing and annotation.</title>
        <authorList>
            <consortium name="The Broad Institute Genomics Platform"/>
            <consortium name="The Broad Institute Genome Sequencing Center for Infectious Disease"/>
            <person name="Wu L."/>
            <person name="Ma J."/>
        </authorList>
    </citation>
    <scope>NUCLEOTIDE SEQUENCE [LARGE SCALE GENOMIC DNA]</scope>
    <source>
        <strain evidence="5">CGMCC 4.7319</strain>
    </source>
</reference>
<keyword evidence="2" id="KW-0503">Monooxygenase</keyword>
<organism evidence="4 5">
    <name type="scientific">Lentzea pudingi</name>
    <dbReference type="NCBI Taxonomy" id="1789439"/>
    <lineage>
        <taxon>Bacteria</taxon>
        <taxon>Bacillati</taxon>
        <taxon>Actinomycetota</taxon>
        <taxon>Actinomycetes</taxon>
        <taxon>Pseudonocardiales</taxon>
        <taxon>Pseudonocardiaceae</taxon>
        <taxon>Lentzea</taxon>
    </lineage>
</organism>
<keyword evidence="5" id="KW-1185">Reference proteome</keyword>
<feature type="domain" description="FAD-binding" evidence="3">
    <location>
        <begin position="21"/>
        <end position="351"/>
    </location>
</feature>
<dbReference type="PANTHER" id="PTHR13789:SF309">
    <property type="entry name" value="PUTATIVE (AFU_ORTHOLOGUE AFUA_6G14510)-RELATED"/>
    <property type="match status" value="1"/>
</dbReference>
<dbReference type="EMBL" id="BMNC01000003">
    <property type="protein sequence ID" value="GGM87033.1"/>
    <property type="molecule type" value="Genomic_DNA"/>
</dbReference>
<proteinExistence type="predicted"/>
<dbReference type="PANTHER" id="PTHR13789">
    <property type="entry name" value="MONOOXYGENASE"/>
    <property type="match status" value="1"/>
</dbReference>
<keyword evidence="1" id="KW-0560">Oxidoreductase</keyword>
<dbReference type="SUPFAM" id="SSF51905">
    <property type="entry name" value="FAD/NAD(P)-binding domain"/>
    <property type="match status" value="1"/>
</dbReference>
<evidence type="ECO:0000259" key="3">
    <source>
        <dbReference type="Pfam" id="PF01494"/>
    </source>
</evidence>
<evidence type="ECO:0000313" key="4">
    <source>
        <dbReference type="EMBL" id="GGM87033.1"/>
    </source>
</evidence>
<name>A0ABQ2HSM0_9PSEU</name>
<dbReference type="InterPro" id="IPR036188">
    <property type="entry name" value="FAD/NAD-bd_sf"/>
</dbReference>
<accession>A0ABQ2HSM0</accession>
<evidence type="ECO:0000256" key="1">
    <source>
        <dbReference type="ARBA" id="ARBA00023002"/>
    </source>
</evidence>
<protein>
    <submittedName>
        <fullName evidence="4">FAD-dependent oxidoreductase</fullName>
    </submittedName>
</protein>
<gene>
    <name evidence="4" type="ORF">GCM10011609_24530</name>
</gene>
<dbReference type="Proteomes" id="UP000597656">
    <property type="component" value="Unassembled WGS sequence"/>
</dbReference>
<evidence type="ECO:0000256" key="2">
    <source>
        <dbReference type="ARBA" id="ARBA00023033"/>
    </source>
</evidence>
<evidence type="ECO:0000313" key="5">
    <source>
        <dbReference type="Proteomes" id="UP000597656"/>
    </source>
</evidence>
<dbReference type="Gene3D" id="3.50.50.60">
    <property type="entry name" value="FAD/NAD(P)-binding domain"/>
    <property type="match status" value="1"/>
</dbReference>